<dbReference type="EMBL" id="MU091693">
    <property type="protein sequence ID" value="KAF7846859.1"/>
    <property type="molecule type" value="Genomic_DNA"/>
</dbReference>
<keyword evidence="2" id="KW-1185">Reference proteome</keyword>
<proteinExistence type="predicted"/>
<protein>
    <submittedName>
        <fullName evidence="1">Uncharacterized protein</fullName>
    </submittedName>
</protein>
<dbReference type="Proteomes" id="UP000806378">
    <property type="component" value="Unassembled WGS sequence"/>
</dbReference>
<gene>
    <name evidence="1" type="ORF">BT93_L3658</name>
</gene>
<name>A0A8T0CLE4_CORYI</name>
<evidence type="ECO:0000313" key="1">
    <source>
        <dbReference type="EMBL" id="KAF7846859.1"/>
    </source>
</evidence>
<dbReference type="AlphaFoldDB" id="A0A8T0CLE4"/>
<accession>A0A8T0CLE4</accession>
<dbReference type="Gramene" id="rna-gnl|WGS:JABURB|Cocit.L3658.1">
    <property type="protein sequence ID" value="cds-KAF7846859.1"/>
    <property type="gene ID" value="gene-BT93_L3658"/>
</dbReference>
<comment type="caution">
    <text evidence="1">The sequence shown here is derived from an EMBL/GenBank/DDBJ whole genome shotgun (WGS) entry which is preliminary data.</text>
</comment>
<sequence length="103" mass="11393">MQSPFSIDRFLIVVFAGKEISISLSLSRSRSAPAGGQGKEGEIHLQQFFVSLSLSLSLVHLARRGKLSRRSSRCLLYLGAEIAPQFSFCRSILAFPFQFAART</sequence>
<organism evidence="1 2">
    <name type="scientific">Corymbia citriodora subsp. variegata</name>
    <dbReference type="NCBI Taxonomy" id="360336"/>
    <lineage>
        <taxon>Eukaryota</taxon>
        <taxon>Viridiplantae</taxon>
        <taxon>Streptophyta</taxon>
        <taxon>Embryophyta</taxon>
        <taxon>Tracheophyta</taxon>
        <taxon>Spermatophyta</taxon>
        <taxon>Magnoliopsida</taxon>
        <taxon>eudicotyledons</taxon>
        <taxon>Gunneridae</taxon>
        <taxon>Pentapetalae</taxon>
        <taxon>rosids</taxon>
        <taxon>malvids</taxon>
        <taxon>Myrtales</taxon>
        <taxon>Myrtaceae</taxon>
        <taxon>Myrtoideae</taxon>
        <taxon>Eucalypteae</taxon>
        <taxon>Corymbia</taxon>
    </lineage>
</organism>
<evidence type="ECO:0000313" key="2">
    <source>
        <dbReference type="Proteomes" id="UP000806378"/>
    </source>
</evidence>
<reference evidence="1" key="1">
    <citation type="submission" date="2020-05" db="EMBL/GenBank/DDBJ databases">
        <title>WGS assembly of Corymbia citriodora subspecies variegata.</title>
        <authorList>
            <person name="Barry K."/>
            <person name="Hundley H."/>
            <person name="Shu S."/>
            <person name="Jenkins J."/>
            <person name="Grimwood J."/>
            <person name="Baten A."/>
        </authorList>
    </citation>
    <scope>NUCLEOTIDE SEQUENCE</scope>
    <source>
        <strain evidence="1">CV2-018</strain>
    </source>
</reference>